<dbReference type="PROSITE" id="PS00589">
    <property type="entry name" value="PTS_HPR_SER"/>
    <property type="match status" value="1"/>
</dbReference>
<dbReference type="GO" id="GO:0005886">
    <property type="term" value="C:plasma membrane"/>
    <property type="evidence" value="ECO:0007669"/>
    <property type="project" value="TreeGrafter"/>
</dbReference>
<keyword evidence="3" id="KW-0963">Cytoplasm</keyword>
<keyword evidence="6" id="KW-0808">Transferase</keyword>
<dbReference type="InterPro" id="IPR050893">
    <property type="entry name" value="Sugar_PTS"/>
</dbReference>
<dbReference type="PANTHER" id="PTHR30181">
    <property type="entry name" value="MANNITOL PERMEASE IIC COMPONENT"/>
    <property type="match status" value="1"/>
</dbReference>
<proteinExistence type="predicted"/>
<dbReference type="GO" id="GO:0005737">
    <property type="term" value="C:cytoplasm"/>
    <property type="evidence" value="ECO:0007669"/>
    <property type="project" value="UniProtKB-SubCell"/>
</dbReference>
<dbReference type="PROSITE" id="PS51350">
    <property type="entry name" value="PTS_HPR_DOM"/>
    <property type="match status" value="1"/>
</dbReference>
<dbReference type="CDD" id="cd00367">
    <property type="entry name" value="PTS-HPr_like"/>
    <property type="match status" value="1"/>
</dbReference>
<evidence type="ECO:0000256" key="6">
    <source>
        <dbReference type="ARBA" id="ARBA00022679"/>
    </source>
</evidence>
<gene>
    <name evidence="9" type="ORF">NG99_01745</name>
</gene>
<evidence type="ECO:0000259" key="8">
    <source>
        <dbReference type="PROSITE" id="PS51350"/>
    </source>
</evidence>
<dbReference type="PANTHER" id="PTHR30181:SF2">
    <property type="entry name" value="PTS SYSTEM MANNITOL-SPECIFIC EIICBA COMPONENT"/>
    <property type="match status" value="1"/>
</dbReference>
<dbReference type="GO" id="GO:0090563">
    <property type="term" value="F:protein-phosphocysteine-sugar phosphotransferase activity"/>
    <property type="evidence" value="ECO:0007669"/>
    <property type="project" value="TreeGrafter"/>
</dbReference>
<dbReference type="PRINTS" id="PR00107">
    <property type="entry name" value="PHOSPHOCPHPR"/>
</dbReference>
<evidence type="ECO:0000256" key="1">
    <source>
        <dbReference type="ARBA" id="ARBA00004496"/>
    </source>
</evidence>
<dbReference type="SUPFAM" id="SSF55594">
    <property type="entry name" value="HPr-like"/>
    <property type="match status" value="1"/>
</dbReference>
<evidence type="ECO:0000256" key="7">
    <source>
        <dbReference type="ARBA" id="ARBA00022683"/>
    </source>
</evidence>
<dbReference type="eggNOG" id="COG1925">
    <property type="taxonomic scope" value="Bacteria"/>
</dbReference>
<dbReference type="InterPro" id="IPR035895">
    <property type="entry name" value="HPr-like_sf"/>
</dbReference>
<dbReference type="PROSITE" id="PS00369">
    <property type="entry name" value="PTS_HPR_HIS"/>
    <property type="match status" value="1"/>
</dbReference>
<dbReference type="InterPro" id="IPR002114">
    <property type="entry name" value="PTS_HPr_Ser_P_site"/>
</dbReference>
<dbReference type="InterPro" id="IPR001020">
    <property type="entry name" value="PTS_HPr_His_P_site"/>
</dbReference>
<dbReference type="EMBL" id="JRUQ01000006">
    <property type="protein sequence ID" value="KGT95884.1"/>
    <property type="molecule type" value="Genomic_DNA"/>
</dbReference>
<dbReference type="AlphaFoldDB" id="A0A0A3ZDK0"/>
<evidence type="ECO:0000313" key="10">
    <source>
        <dbReference type="Proteomes" id="UP000030351"/>
    </source>
</evidence>
<keyword evidence="7" id="KW-0598">Phosphotransferase system</keyword>
<comment type="subcellular location">
    <subcellularLocation>
        <location evidence="1">Cytoplasm</location>
    </subcellularLocation>
</comment>
<dbReference type="NCBIfam" id="TIGR01003">
    <property type="entry name" value="PTS_HPr_family"/>
    <property type="match status" value="1"/>
</dbReference>
<dbReference type="GO" id="GO:0009401">
    <property type="term" value="P:phosphoenolpyruvate-dependent sugar phosphotransferase system"/>
    <property type="evidence" value="ECO:0007669"/>
    <property type="project" value="UniProtKB-KW"/>
</dbReference>
<evidence type="ECO:0000256" key="5">
    <source>
        <dbReference type="ARBA" id="ARBA00022597"/>
    </source>
</evidence>
<evidence type="ECO:0000256" key="4">
    <source>
        <dbReference type="ARBA" id="ARBA00022553"/>
    </source>
</evidence>
<protein>
    <recommendedName>
        <fullName evidence="8">HPr domain-containing protein</fullName>
    </recommendedName>
</protein>
<evidence type="ECO:0000256" key="2">
    <source>
        <dbReference type="ARBA" id="ARBA00022448"/>
    </source>
</evidence>
<dbReference type="Pfam" id="PF00381">
    <property type="entry name" value="PTS-HPr"/>
    <property type="match status" value="1"/>
</dbReference>
<evidence type="ECO:0000256" key="3">
    <source>
        <dbReference type="ARBA" id="ARBA00022490"/>
    </source>
</evidence>
<dbReference type="InterPro" id="IPR000032">
    <property type="entry name" value="HPr-like"/>
</dbReference>
<name>A0A0A3ZDK0_9GAMM</name>
<reference evidence="9 10" key="1">
    <citation type="submission" date="2014-10" db="EMBL/GenBank/DDBJ databases">
        <title>Genome sequence of Erwinia typographi M043b.</title>
        <authorList>
            <person name="Chan K.-G."/>
            <person name="Tan W.-S."/>
        </authorList>
    </citation>
    <scope>NUCLEOTIDE SEQUENCE [LARGE SCALE GENOMIC DNA]</scope>
    <source>
        <strain evidence="9 10">M043b</strain>
    </source>
</reference>
<evidence type="ECO:0000313" key="9">
    <source>
        <dbReference type="EMBL" id="KGT95884.1"/>
    </source>
</evidence>
<comment type="caution">
    <text evidence="9">The sequence shown here is derived from an EMBL/GenBank/DDBJ whole genome shotgun (WGS) entry which is preliminary data.</text>
</comment>
<accession>A0A0A3ZDK0</accession>
<dbReference type="Proteomes" id="UP000030351">
    <property type="component" value="Unassembled WGS sequence"/>
</dbReference>
<dbReference type="STRING" id="371042.NG99_01745"/>
<keyword evidence="2" id="KW-0813">Transport</keyword>
<keyword evidence="5" id="KW-0762">Sugar transport</keyword>
<keyword evidence="4" id="KW-0597">Phosphoprotein</keyword>
<feature type="domain" description="HPr" evidence="8">
    <location>
        <begin position="1"/>
        <end position="94"/>
    </location>
</feature>
<dbReference type="Gene3D" id="3.30.1340.10">
    <property type="entry name" value="HPr-like"/>
    <property type="match status" value="1"/>
</dbReference>
<keyword evidence="10" id="KW-1185">Reference proteome</keyword>
<organism evidence="9 10">
    <name type="scientific">Erwinia typographi</name>
    <dbReference type="NCBI Taxonomy" id="371042"/>
    <lineage>
        <taxon>Bacteria</taxon>
        <taxon>Pseudomonadati</taxon>
        <taxon>Pseudomonadota</taxon>
        <taxon>Gammaproteobacteria</taxon>
        <taxon>Enterobacterales</taxon>
        <taxon>Erwiniaceae</taxon>
        <taxon>Erwinia</taxon>
    </lineage>
</organism>
<sequence>MSENTSVIELRINNEHGLHARPAAELVKIIKSFDNEITVANLDGTGKEVNGRSMMKVVSLGVKKGHRLRFSVKGDNAQQAIDGITSGVNAGLGE</sequence>